<sequence>MDAARIPGRVTISARAYERVAAAVLADELGVPARASRAHVRDAGGALALDLTSGIRADGDPIAASAAAARTRTGERVSALTGALVGDIRLRITHLVTQNRRSS</sequence>
<accession>A0A4S2DF42</accession>
<reference evidence="1 2" key="1">
    <citation type="submission" date="2019-04" db="EMBL/GenBank/DDBJ databases">
        <title>Microbes associate with the intestines of laboratory mice.</title>
        <authorList>
            <person name="Navarre W."/>
            <person name="Wong E."/>
            <person name="Huang K."/>
            <person name="Tropini C."/>
            <person name="Ng K."/>
            <person name="Yu B."/>
        </authorList>
    </citation>
    <scope>NUCLEOTIDE SEQUENCE [LARGE SCALE GENOMIC DNA]</scope>
    <source>
        <strain evidence="1 2">NM46_B2-13</strain>
    </source>
</reference>
<gene>
    <name evidence="1" type="ORF">E5344_01605</name>
</gene>
<dbReference type="EMBL" id="SRYO01000001">
    <property type="protein sequence ID" value="TGY39324.1"/>
    <property type="molecule type" value="Genomic_DNA"/>
</dbReference>
<evidence type="ECO:0000313" key="2">
    <source>
        <dbReference type="Proteomes" id="UP000309893"/>
    </source>
</evidence>
<name>A0A4S2DF42_9MICO</name>
<comment type="caution">
    <text evidence="1">The sequence shown here is derived from an EMBL/GenBank/DDBJ whole genome shotgun (WGS) entry which is preliminary data.</text>
</comment>
<organism evidence="1 2">
    <name type="scientific">Microbacterium laevaniformans</name>
    <dbReference type="NCBI Taxonomy" id="36807"/>
    <lineage>
        <taxon>Bacteria</taxon>
        <taxon>Bacillati</taxon>
        <taxon>Actinomycetota</taxon>
        <taxon>Actinomycetes</taxon>
        <taxon>Micrococcales</taxon>
        <taxon>Microbacteriaceae</taxon>
        <taxon>Microbacterium</taxon>
    </lineage>
</organism>
<protein>
    <recommendedName>
        <fullName evidence="3">Asp23/Gls24 family envelope stress response protein</fullName>
    </recommendedName>
</protein>
<dbReference type="AlphaFoldDB" id="A0A4S2DF42"/>
<dbReference type="Proteomes" id="UP000309893">
    <property type="component" value="Unassembled WGS sequence"/>
</dbReference>
<evidence type="ECO:0000313" key="1">
    <source>
        <dbReference type="EMBL" id="TGY39324.1"/>
    </source>
</evidence>
<proteinExistence type="predicted"/>
<evidence type="ECO:0008006" key="3">
    <source>
        <dbReference type="Google" id="ProtNLM"/>
    </source>
</evidence>
<dbReference type="RefSeq" id="WP_135948472.1">
    <property type="nucleotide sequence ID" value="NZ_SRYO01000001.1"/>
</dbReference>